<feature type="transmembrane region" description="Helical" evidence="1">
    <location>
        <begin position="21"/>
        <end position="44"/>
    </location>
</feature>
<evidence type="ECO:0000313" key="3">
    <source>
        <dbReference type="Proteomes" id="UP000824264"/>
    </source>
</evidence>
<reference evidence="2" key="1">
    <citation type="journal article" date="2021" name="PeerJ">
        <title>Extensive microbial diversity within the chicken gut microbiome revealed by metagenomics and culture.</title>
        <authorList>
            <person name="Gilroy R."/>
            <person name="Ravi A."/>
            <person name="Getino M."/>
            <person name="Pursley I."/>
            <person name="Horton D.L."/>
            <person name="Alikhan N.F."/>
            <person name="Baker D."/>
            <person name="Gharbi K."/>
            <person name="Hall N."/>
            <person name="Watson M."/>
            <person name="Adriaenssens E.M."/>
            <person name="Foster-Nyarko E."/>
            <person name="Jarju S."/>
            <person name="Secka A."/>
            <person name="Antonio M."/>
            <person name="Oren A."/>
            <person name="Chaudhuri R.R."/>
            <person name="La Ragione R."/>
            <person name="Hildebrand F."/>
            <person name="Pallen M.J."/>
        </authorList>
    </citation>
    <scope>NUCLEOTIDE SEQUENCE</scope>
    <source>
        <strain evidence="2">ChiSxjej5B17-1746</strain>
    </source>
</reference>
<accession>A0A9D1U903</accession>
<keyword evidence="1" id="KW-1133">Transmembrane helix</keyword>
<dbReference type="NCBIfam" id="TIGR04411">
    <property type="entry name" value="T2SS_GspN_Lepto"/>
    <property type="match status" value="1"/>
</dbReference>
<name>A0A9D1U903_9BACT</name>
<protein>
    <submittedName>
        <fullName evidence="2">Type II secretion system protein GspN</fullName>
    </submittedName>
</protein>
<keyword evidence="1" id="KW-0472">Membrane</keyword>
<organism evidence="2 3">
    <name type="scientific">Candidatus Bilophila faecipullorum</name>
    <dbReference type="NCBI Taxonomy" id="2838482"/>
    <lineage>
        <taxon>Bacteria</taxon>
        <taxon>Pseudomonadati</taxon>
        <taxon>Thermodesulfobacteriota</taxon>
        <taxon>Desulfovibrionia</taxon>
        <taxon>Desulfovibrionales</taxon>
        <taxon>Desulfovibrionaceae</taxon>
        <taxon>Bilophila</taxon>
    </lineage>
</organism>
<dbReference type="EMBL" id="DXGI01000088">
    <property type="protein sequence ID" value="HIW77971.1"/>
    <property type="molecule type" value="Genomic_DNA"/>
</dbReference>
<reference evidence="2" key="2">
    <citation type="submission" date="2021-04" db="EMBL/GenBank/DDBJ databases">
        <authorList>
            <person name="Gilroy R."/>
        </authorList>
    </citation>
    <scope>NUCLEOTIDE SEQUENCE</scope>
    <source>
        <strain evidence="2">ChiSxjej5B17-1746</strain>
    </source>
</reference>
<dbReference type="Proteomes" id="UP000824264">
    <property type="component" value="Unassembled WGS sequence"/>
</dbReference>
<dbReference type="InterPro" id="IPR030925">
    <property type="entry name" value="T2SS_GspN_Lepto"/>
</dbReference>
<evidence type="ECO:0000313" key="2">
    <source>
        <dbReference type="EMBL" id="HIW77971.1"/>
    </source>
</evidence>
<sequence>MMRAFVDRLLFSLPSPSRASLVRGTGYLLFGLLLYGLFLGGFMARDMATAGLERWCANLNTVRVRLSAPRLSFLPPALEADAVIVQPPAAASALTLRRVRARLTLFPLGLAVSASVAGGTLQGTVLPSSAWNPDRLDIRAELAGAGAEALLQAFGTAGGTLAEVRGGTLDGSASLVLPLQKGLPAPTAGEGELRLALRGAAADLRLPMLAFSRVEALEGDLETEWKKERVSLRRIELRSPLVACSAQGQITLAPRDLPSSRMDIETVLRVPPERLRQELVPERTLQSIKDKGEVRARVRGTFRRPSLDVQP</sequence>
<comment type="caution">
    <text evidence="2">The sequence shown here is derived from an EMBL/GenBank/DDBJ whole genome shotgun (WGS) entry which is preliminary data.</text>
</comment>
<proteinExistence type="predicted"/>
<evidence type="ECO:0000256" key="1">
    <source>
        <dbReference type="SAM" id="Phobius"/>
    </source>
</evidence>
<dbReference type="AlphaFoldDB" id="A0A9D1U903"/>
<gene>
    <name evidence="2" type="primary">gspN</name>
    <name evidence="2" type="ORF">H9874_02340</name>
</gene>
<keyword evidence="1" id="KW-0812">Transmembrane</keyword>